<dbReference type="Pfam" id="PF13239">
    <property type="entry name" value="2TM"/>
    <property type="match status" value="1"/>
</dbReference>
<keyword evidence="1" id="KW-1133">Transmembrane helix</keyword>
<dbReference type="EMBL" id="NDWU01000005">
    <property type="protein sequence ID" value="PUA33039.1"/>
    <property type="molecule type" value="Genomic_DNA"/>
</dbReference>
<feature type="transmembrane region" description="Helical" evidence="1">
    <location>
        <begin position="27"/>
        <end position="46"/>
    </location>
</feature>
<gene>
    <name evidence="3" type="ORF">B9J98_02935</name>
</gene>
<reference evidence="3 4" key="1">
    <citation type="submission" date="2017-04" db="EMBL/GenBank/DDBJ databases">
        <title>Draft Aigarchaeota genome from a New Zealand hot spring.</title>
        <authorList>
            <person name="Reysenbach A.-L."/>
            <person name="Donaho J.A."/>
            <person name="Gerhart J."/>
            <person name="Kelley J.F."/>
            <person name="Kouba K."/>
            <person name="Podar M."/>
            <person name="Stott M."/>
        </authorList>
    </citation>
    <scope>NUCLEOTIDE SEQUENCE [LARGE SCALE GENOMIC DNA]</scope>
    <source>
        <strain evidence="3">NZ13_MG1</strain>
    </source>
</reference>
<sequence length="102" mass="11797">MSSSEKVLEEFKRALIEVEVEEAARGFLAHLTAYVTVNAFLVFINLYTYPEYLWFVWPLFGWGIGLAFHFISTRKRFLTAACEKKIAVAEGKMRARKSAEER</sequence>
<keyword evidence="1" id="KW-0812">Transmembrane</keyword>
<dbReference type="InterPro" id="IPR025698">
    <property type="entry name" value="2TM_dom"/>
</dbReference>
<comment type="caution">
    <text evidence="3">The sequence shown here is derived from an EMBL/GenBank/DDBJ whole genome shotgun (WGS) entry which is preliminary data.</text>
</comment>
<keyword evidence="1" id="KW-0472">Membrane</keyword>
<proteinExistence type="predicted"/>
<accession>A0A2R7Y6V0</accession>
<name>A0A2R7Y6V0_9ARCH</name>
<dbReference type="Proteomes" id="UP000244066">
    <property type="component" value="Unassembled WGS sequence"/>
</dbReference>
<dbReference type="AlphaFoldDB" id="A0A2R7Y6V0"/>
<protein>
    <recommendedName>
        <fullName evidence="2">2TM domain-containing protein</fullName>
    </recommendedName>
</protein>
<organism evidence="3 4">
    <name type="scientific">Candidatus Terraquivivens tikiterensis</name>
    <dbReference type="NCBI Taxonomy" id="1980982"/>
    <lineage>
        <taxon>Archaea</taxon>
        <taxon>Nitrososphaerota</taxon>
        <taxon>Candidatus Wolframiiraptoraceae</taxon>
        <taxon>Candidatus Terraquivivens</taxon>
    </lineage>
</organism>
<evidence type="ECO:0000313" key="4">
    <source>
        <dbReference type="Proteomes" id="UP000244066"/>
    </source>
</evidence>
<evidence type="ECO:0000256" key="1">
    <source>
        <dbReference type="SAM" id="Phobius"/>
    </source>
</evidence>
<feature type="transmembrane region" description="Helical" evidence="1">
    <location>
        <begin position="52"/>
        <end position="71"/>
    </location>
</feature>
<evidence type="ECO:0000259" key="2">
    <source>
        <dbReference type="Pfam" id="PF13239"/>
    </source>
</evidence>
<evidence type="ECO:0000313" key="3">
    <source>
        <dbReference type="EMBL" id="PUA33039.1"/>
    </source>
</evidence>
<feature type="domain" description="2TM" evidence="2">
    <location>
        <begin position="23"/>
        <end position="74"/>
    </location>
</feature>